<organism evidence="1 2">
    <name type="scientific">Pleurodeles waltl</name>
    <name type="common">Iberian ribbed newt</name>
    <dbReference type="NCBI Taxonomy" id="8319"/>
    <lineage>
        <taxon>Eukaryota</taxon>
        <taxon>Metazoa</taxon>
        <taxon>Chordata</taxon>
        <taxon>Craniata</taxon>
        <taxon>Vertebrata</taxon>
        <taxon>Euteleostomi</taxon>
        <taxon>Amphibia</taxon>
        <taxon>Batrachia</taxon>
        <taxon>Caudata</taxon>
        <taxon>Salamandroidea</taxon>
        <taxon>Salamandridae</taxon>
        <taxon>Pleurodelinae</taxon>
        <taxon>Pleurodeles</taxon>
    </lineage>
</organism>
<evidence type="ECO:0000313" key="1">
    <source>
        <dbReference type="EMBL" id="KAJ1198895.1"/>
    </source>
</evidence>
<dbReference type="AlphaFoldDB" id="A0AAV7VEF4"/>
<sequence>MWDRCPPGINEGSGGEVPCVAGALDWADGSARHRTDNRLAPGQDTKDLAGMGAAAGLWCLAWVHGTRQHLTPHWGTFLAVKGCLEAPERLGDPLSRRSGGQ</sequence>
<protein>
    <submittedName>
        <fullName evidence="1">Uncharacterized protein</fullName>
    </submittedName>
</protein>
<accession>A0AAV7VEF4</accession>
<keyword evidence="2" id="KW-1185">Reference proteome</keyword>
<evidence type="ECO:0000313" key="2">
    <source>
        <dbReference type="Proteomes" id="UP001066276"/>
    </source>
</evidence>
<name>A0AAV7VEF4_PLEWA</name>
<proteinExistence type="predicted"/>
<gene>
    <name evidence="1" type="ORF">NDU88_002733</name>
</gene>
<comment type="caution">
    <text evidence="1">The sequence shown here is derived from an EMBL/GenBank/DDBJ whole genome shotgun (WGS) entry which is preliminary data.</text>
</comment>
<dbReference type="Proteomes" id="UP001066276">
    <property type="component" value="Chromosome 2_1"/>
</dbReference>
<reference evidence="1" key="1">
    <citation type="journal article" date="2022" name="bioRxiv">
        <title>Sequencing and chromosome-scale assembly of the giantPleurodeles waltlgenome.</title>
        <authorList>
            <person name="Brown T."/>
            <person name="Elewa A."/>
            <person name="Iarovenko S."/>
            <person name="Subramanian E."/>
            <person name="Araus A.J."/>
            <person name="Petzold A."/>
            <person name="Susuki M."/>
            <person name="Suzuki K.-i.T."/>
            <person name="Hayashi T."/>
            <person name="Toyoda A."/>
            <person name="Oliveira C."/>
            <person name="Osipova E."/>
            <person name="Leigh N.D."/>
            <person name="Simon A."/>
            <person name="Yun M.H."/>
        </authorList>
    </citation>
    <scope>NUCLEOTIDE SEQUENCE</scope>
    <source>
        <strain evidence="1">20211129_DDA</strain>
        <tissue evidence="1">Liver</tissue>
    </source>
</reference>
<dbReference type="EMBL" id="JANPWB010000003">
    <property type="protein sequence ID" value="KAJ1198895.1"/>
    <property type="molecule type" value="Genomic_DNA"/>
</dbReference>